<dbReference type="EMBL" id="JBHRZH010000017">
    <property type="protein sequence ID" value="MFC3762962.1"/>
    <property type="molecule type" value="Genomic_DNA"/>
</dbReference>
<gene>
    <name evidence="8" type="ORF">ACFOUW_19130</name>
</gene>
<evidence type="ECO:0000256" key="5">
    <source>
        <dbReference type="ARBA" id="ARBA00023136"/>
    </source>
</evidence>
<proteinExistence type="predicted"/>
<evidence type="ECO:0000313" key="8">
    <source>
        <dbReference type="EMBL" id="MFC3762962.1"/>
    </source>
</evidence>
<dbReference type="InterPro" id="IPR020846">
    <property type="entry name" value="MFS_dom"/>
</dbReference>
<evidence type="ECO:0000256" key="4">
    <source>
        <dbReference type="ARBA" id="ARBA00022989"/>
    </source>
</evidence>
<evidence type="ECO:0000256" key="6">
    <source>
        <dbReference type="SAM" id="Phobius"/>
    </source>
</evidence>
<dbReference type="Proteomes" id="UP001595699">
    <property type="component" value="Unassembled WGS sequence"/>
</dbReference>
<keyword evidence="2" id="KW-0813">Transport</keyword>
<dbReference type="PROSITE" id="PS50850">
    <property type="entry name" value="MFS"/>
    <property type="match status" value="1"/>
</dbReference>
<dbReference type="RefSeq" id="WP_205119948.1">
    <property type="nucleotide sequence ID" value="NZ_JAFBCM010000001.1"/>
</dbReference>
<feature type="transmembrane region" description="Helical" evidence="6">
    <location>
        <begin position="362"/>
        <end position="382"/>
    </location>
</feature>
<feature type="transmembrane region" description="Helical" evidence="6">
    <location>
        <begin position="402"/>
        <end position="421"/>
    </location>
</feature>
<feature type="transmembrane region" description="Helical" evidence="6">
    <location>
        <begin position="339"/>
        <end position="356"/>
    </location>
</feature>
<comment type="subcellular location">
    <subcellularLocation>
        <location evidence="1">Cell membrane</location>
        <topology evidence="1">Multi-pass membrane protein</topology>
    </subcellularLocation>
</comment>
<dbReference type="InterPro" id="IPR036259">
    <property type="entry name" value="MFS_trans_sf"/>
</dbReference>
<reference evidence="9" key="1">
    <citation type="journal article" date="2019" name="Int. J. Syst. Evol. Microbiol.">
        <title>The Global Catalogue of Microorganisms (GCM) 10K type strain sequencing project: providing services to taxonomists for standard genome sequencing and annotation.</title>
        <authorList>
            <consortium name="The Broad Institute Genomics Platform"/>
            <consortium name="The Broad Institute Genome Sequencing Center for Infectious Disease"/>
            <person name="Wu L."/>
            <person name="Ma J."/>
        </authorList>
    </citation>
    <scope>NUCLEOTIDE SEQUENCE [LARGE SCALE GENOMIC DNA]</scope>
    <source>
        <strain evidence="9">CGMCC 4.7241</strain>
    </source>
</reference>
<evidence type="ECO:0000256" key="2">
    <source>
        <dbReference type="ARBA" id="ARBA00022448"/>
    </source>
</evidence>
<evidence type="ECO:0000256" key="1">
    <source>
        <dbReference type="ARBA" id="ARBA00004651"/>
    </source>
</evidence>
<dbReference type="InterPro" id="IPR050495">
    <property type="entry name" value="ATG22/LtaA_families"/>
</dbReference>
<feature type="transmembrane region" description="Helical" evidence="6">
    <location>
        <begin position="274"/>
        <end position="297"/>
    </location>
</feature>
<dbReference type="PANTHER" id="PTHR23519">
    <property type="entry name" value="AUTOPHAGY-RELATED PROTEIN 22"/>
    <property type="match status" value="1"/>
</dbReference>
<evidence type="ECO:0000256" key="3">
    <source>
        <dbReference type="ARBA" id="ARBA00022692"/>
    </source>
</evidence>
<feature type="transmembrane region" description="Helical" evidence="6">
    <location>
        <begin position="116"/>
        <end position="135"/>
    </location>
</feature>
<accession>A0ABV7YCZ0</accession>
<evidence type="ECO:0000259" key="7">
    <source>
        <dbReference type="PROSITE" id="PS50850"/>
    </source>
</evidence>
<organism evidence="8 9">
    <name type="scientific">Tenggerimyces flavus</name>
    <dbReference type="NCBI Taxonomy" id="1708749"/>
    <lineage>
        <taxon>Bacteria</taxon>
        <taxon>Bacillati</taxon>
        <taxon>Actinomycetota</taxon>
        <taxon>Actinomycetes</taxon>
        <taxon>Propionibacteriales</taxon>
        <taxon>Nocardioidaceae</taxon>
        <taxon>Tenggerimyces</taxon>
    </lineage>
</organism>
<dbReference type="InterPro" id="IPR024671">
    <property type="entry name" value="Atg22-like"/>
</dbReference>
<sequence>MTDTGTGTTPASYPDATERRREQRAWYFYDWANSAYATTVLNVLFSPYLISVAERAACGRTGTPENPCTTDLHLLGIPISPGSLPLYVITASTLLAAILLPIVGAFADRSQHKKNLLVGLAWIGAAANVGMFFVAGTNWGLGVLLLFVGNICLASSLVVYDAILCDIATPDERDGVSSRGWALGYLGGGLLLVLNLALVQGHDLVGLSSGDAVRISIASAGVWWAGFTFIPFFGLRNRPPVAVVTVSTRAGVVRQSFGQLFTTLREARAFPMTLLFLIAYLFFNDGVQTVIYASSVYASSQLGMGQSTLIVLILIVQFVAFGGALLFGRVAGRLGSKKTILGALVIWVFVVIAAYFLPVRQIVPVLVLGVFIGLVLGGTQALSRSLYSQFVPRGREAEYFSLYQACERGTSWLGTLVFGVVHQLTNSYRPAIIALIVFFVVGFVLLLRVDPRRAIREAGNEQPAVV</sequence>
<dbReference type="Gene3D" id="1.20.1250.20">
    <property type="entry name" value="MFS general substrate transporter like domains"/>
    <property type="match status" value="1"/>
</dbReference>
<feature type="transmembrane region" description="Helical" evidence="6">
    <location>
        <begin position="181"/>
        <end position="200"/>
    </location>
</feature>
<dbReference type="SUPFAM" id="SSF103473">
    <property type="entry name" value="MFS general substrate transporter"/>
    <property type="match status" value="1"/>
</dbReference>
<feature type="domain" description="Major facilitator superfamily (MFS) profile" evidence="7">
    <location>
        <begin position="272"/>
        <end position="466"/>
    </location>
</feature>
<dbReference type="Pfam" id="PF11700">
    <property type="entry name" value="ATG22"/>
    <property type="match status" value="1"/>
</dbReference>
<keyword evidence="3 6" id="KW-0812">Transmembrane</keyword>
<keyword evidence="4 6" id="KW-1133">Transmembrane helix</keyword>
<feature type="transmembrane region" description="Helical" evidence="6">
    <location>
        <begin position="141"/>
        <end position="160"/>
    </location>
</feature>
<evidence type="ECO:0000313" key="9">
    <source>
        <dbReference type="Proteomes" id="UP001595699"/>
    </source>
</evidence>
<feature type="transmembrane region" description="Helical" evidence="6">
    <location>
        <begin position="309"/>
        <end position="327"/>
    </location>
</feature>
<feature type="transmembrane region" description="Helical" evidence="6">
    <location>
        <begin position="212"/>
        <end position="233"/>
    </location>
</feature>
<keyword evidence="5 6" id="KW-0472">Membrane</keyword>
<comment type="caution">
    <text evidence="8">The sequence shown here is derived from an EMBL/GenBank/DDBJ whole genome shotgun (WGS) entry which is preliminary data.</text>
</comment>
<keyword evidence="9" id="KW-1185">Reference proteome</keyword>
<dbReference type="PANTHER" id="PTHR23519:SF1">
    <property type="entry name" value="AUTOPHAGY-RELATED PROTEIN 22"/>
    <property type="match status" value="1"/>
</dbReference>
<feature type="transmembrane region" description="Helical" evidence="6">
    <location>
        <begin position="84"/>
        <end position="104"/>
    </location>
</feature>
<feature type="transmembrane region" description="Helical" evidence="6">
    <location>
        <begin position="427"/>
        <end position="447"/>
    </location>
</feature>
<name>A0ABV7YCZ0_9ACTN</name>
<protein>
    <submittedName>
        <fullName evidence="8">MFS transporter</fullName>
    </submittedName>
</protein>